<sequence>MTQRFMLVLESATTEEVCKRPELVNFRWQCGACGDFGHGGRQSGGGIGCQRETQSGYWHGVGILLVVALLTQEGTSDVLETDISFAEYRDFKRYFASGKRNLTIQVELIERAKVKDKAGINHDRAPTVRGILHGVQRWKFMGFIWNGSWERGGQERPRETSQES</sequence>
<evidence type="ECO:0000313" key="2">
    <source>
        <dbReference type="Proteomes" id="UP000001194"/>
    </source>
</evidence>
<keyword evidence="2" id="KW-1185">Reference proteome</keyword>
<dbReference type="AlphaFoldDB" id="B0DN21"/>
<dbReference type="Proteomes" id="UP000001194">
    <property type="component" value="Unassembled WGS sequence"/>
</dbReference>
<gene>
    <name evidence="1" type="ORF">LACBIDRAFT_330881</name>
</gene>
<dbReference type="HOGENOM" id="CLU_1619317_0_0_1"/>
<proteinExistence type="predicted"/>
<organism evidence="2">
    <name type="scientific">Laccaria bicolor (strain S238N-H82 / ATCC MYA-4686)</name>
    <name type="common">Bicoloured deceiver</name>
    <name type="synonym">Laccaria laccata var. bicolor</name>
    <dbReference type="NCBI Taxonomy" id="486041"/>
    <lineage>
        <taxon>Eukaryota</taxon>
        <taxon>Fungi</taxon>
        <taxon>Dikarya</taxon>
        <taxon>Basidiomycota</taxon>
        <taxon>Agaricomycotina</taxon>
        <taxon>Agaricomycetes</taxon>
        <taxon>Agaricomycetidae</taxon>
        <taxon>Agaricales</taxon>
        <taxon>Agaricineae</taxon>
        <taxon>Hydnangiaceae</taxon>
        <taxon>Laccaria</taxon>
    </lineage>
</organism>
<dbReference type="EMBL" id="DS547120">
    <property type="protein sequence ID" value="EDR03976.1"/>
    <property type="molecule type" value="Genomic_DNA"/>
</dbReference>
<name>B0DN21_LACBS</name>
<accession>B0DN21</accession>
<evidence type="ECO:0000313" key="1">
    <source>
        <dbReference type="EMBL" id="EDR03976.1"/>
    </source>
</evidence>
<dbReference type="KEGG" id="lbc:LACBIDRAFT_330881"/>
<dbReference type="RefSeq" id="XP_001885231.1">
    <property type="nucleotide sequence ID" value="XM_001885196.1"/>
</dbReference>
<reference evidence="1 2" key="1">
    <citation type="journal article" date="2008" name="Nature">
        <title>The genome of Laccaria bicolor provides insights into mycorrhizal symbiosis.</title>
        <authorList>
            <person name="Martin F."/>
            <person name="Aerts A."/>
            <person name="Ahren D."/>
            <person name="Brun A."/>
            <person name="Danchin E.G.J."/>
            <person name="Duchaussoy F."/>
            <person name="Gibon J."/>
            <person name="Kohler A."/>
            <person name="Lindquist E."/>
            <person name="Pereda V."/>
            <person name="Salamov A."/>
            <person name="Shapiro H.J."/>
            <person name="Wuyts J."/>
            <person name="Blaudez D."/>
            <person name="Buee M."/>
            <person name="Brokstein P."/>
            <person name="Canbaeck B."/>
            <person name="Cohen D."/>
            <person name="Courty P.E."/>
            <person name="Coutinho P.M."/>
            <person name="Delaruelle C."/>
            <person name="Detter J.C."/>
            <person name="Deveau A."/>
            <person name="DiFazio S."/>
            <person name="Duplessis S."/>
            <person name="Fraissinet-Tachet L."/>
            <person name="Lucic E."/>
            <person name="Frey-Klett P."/>
            <person name="Fourrey C."/>
            <person name="Feussner I."/>
            <person name="Gay G."/>
            <person name="Grimwood J."/>
            <person name="Hoegger P.J."/>
            <person name="Jain P."/>
            <person name="Kilaru S."/>
            <person name="Labbe J."/>
            <person name="Lin Y.C."/>
            <person name="Legue V."/>
            <person name="Le Tacon F."/>
            <person name="Marmeisse R."/>
            <person name="Melayah D."/>
            <person name="Montanini B."/>
            <person name="Muratet M."/>
            <person name="Nehls U."/>
            <person name="Niculita-Hirzel H."/>
            <person name="Oudot-Le Secq M.P."/>
            <person name="Peter M."/>
            <person name="Quesneville H."/>
            <person name="Rajashekar B."/>
            <person name="Reich M."/>
            <person name="Rouhier N."/>
            <person name="Schmutz J."/>
            <person name="Yin T."/>
            <person name="Chalot M."/>
            <person name="Henrissat B."/>
            <person name="Kuees U."/>
            <person name="Lucas S."/>
            <person name="Van de Peer Y."/>
            <person name="Podila G.K."/>
            <person name="Polle A."/>
            <person name="Pukkila P.J."/>
            <person name="Richardson P.M."/>
            <person name="Rouze P."/>
            <person name="Sanders I.R."/>
            <person name="Stajich J.E."/>
            <person name="Tunlid A."/>
            <person name="Tuskan G."/>
            <person name="Grigoriev I.V."/>
        </authorList>
    </citation>
    <scope>NUCLEOTIDE SEQUENCE [LARGE SCALE GENOMIC DNA]</scope>
    <source>
        <strain evidence="2">S238N-H82 / ATCC MYA-4686</strain>
    </source>
</reference>
<protein>
    <submittedName>
        <fullName evidence="1">Predicted protein</fullName>
    </submittedName>
</protein>
<dbReference type="GeneID" id="6080979"/>
<dbReference type="InParanoid" id="B0DN21"/>